<name>A0AA44Y3S2_BURVI</name>
<evidence type="ECO:0000313" key="2">
    <source>
        <dbReference type="Proteomes" id="UP000237632"/>
    </source>
</evidence>
<reference evidence="1 2" key="1">
    <citation type="submission" date="2018-03" db="EMBL/GenBank/DDBJ databases">
        <authorList>
            <person name="Nguyen K."/>
            <person name="Fouts D."/>
            <person name="Sutton G."/>
        </authorList>
    </citation>
    <scope>NUCLEOTIDE SEQUENCE [LARGE SCALE GENOMIC DNA]</scope>
    <source>
        <strain evidence="1 2">AU3578</strain>
    </source>
</reference>
<proteinExistence type="predicted"/>
<dbReference type="Proteomes" id="UP000237632">
    <property type="component" value="Unassembled WGS sequence"/>
</dbReference>
<organism evidence="1 2">
    <name type="scientific">Burkholderia vietnamiensis</name>
    <dbReference type="NCBI Taxonomy" id="60552"/>
    <lineage>
        <taxon>Bacteria</taxon>
        <taxon>Pseudomonadati</taxon>
        <taxon>Pseudomonadota</taxon>
        <taxon>Betaproteobacteria</taxon>
        <taxon>Burkholderiales</taxon>
        <taxon>Burkholderiaceae</taxon>
        <taxon>Burkholderia</taxon>
        <taxon>Burkholderia cepacia complex</taxon>
    </lineage>
</organism>
<dbReference type="EMBL" id="PVHK01000087">
    <property type="protein sequence ID" value="PRH42085.1"/>
    <property type="molecule type" value="Genomic_DNA"/>
</dbReference>
<gene>
    <name evidence="1" type="ORF">C6T65_12070</name>
</gene>
<accession>A0AA44Y3S2</accession>
<dbReference type="RefSeq" id="WP_105856586.1">
    <property type="nucleotide sequence ID" value="NZ_PVHK01000087.1"/>
</dbReference>
<comment type="caution">
    <text evidence="1">The sequence shown here is derived from an EMBL/GenBank/DDBJ whole genome shotgun (WGS) entry which is preliminary data.</text>
</comment>
<sequence length="90" mass="10623">MTIEKLQLADDESLECIAIDLRTTKHKNRLLEFLEYRSPTSGDVKYKIQAGWTDAMFHPTMHLEDSDILMLSKLFNEWADKIKNRRSEHN</sequence>
<evidence type="ECO:0000313" key="1">
    <source>
        <dbReference type="EMBL" id="PRH42085.1"/>
    </source>
</evidence>
<protein>
    <submittedName>
        <fullName evidence="1">Uncharacterized protein</fullName>
    </submittedName>
</protein>
<dbReference type="AlphaFoldDB" id="A0AA44Y3S2"/>